<dbReference type="RefSeq" id="XP_072619057.1">
    <property type="nucleotide sequence ID" value="XM_072762956.1"/>
</dbReference>
<gene>
    <name evidence="3" type="primary">LOC140599614</name>
</gene>
<organism evidence="2 3">
    <name type="scientific">Vulpes vulpes</name>
    <name type="common">Red fox</name>
    <dbReference type="NCBI Taxonomy" id="9627"/>
    <lineage>
        <taxon>Eukaryota</taxon>
        <taxon>Metazoa</taxon>
        <taxon>Chordata</taxon>
        <taxon>Craniata</taxon>
        <taxon>Vertebrata</taxon>
        <taxon>Euteleostomi</taxon>
        <taxon>Mammalia</taxon>
        <taxon>Eutheria</taxon>
        <taxon>Laurasiatheria</taxon>
        <taxon>Carnivora</taxon>
        <taxon>Caniformia</taxon>
        <taxon>Canidae</taxon>
        <taxon>Vulpes</taxon>
    </lineage>
</organism>
<keyword evidence="2" id="KW-1185">Reference proteome</keyword>
<name>A0ABM5AW95_VULVU</name>
<evidence type="ECO:0000313" key="2">
    <source>
        <dbReference type="Proteomes" id="UP001652641"/>
    </source>
</evidence>
<evidence type="ECO:0000256" key="1">
    <source>
        <dbReference type="SAM" id="MobiDB-lite"/>
    </source>
</evidence>
<dbReference type="GeneID" id="140599614"/>
<proteinExistence type="predicted"/>
<protein>
    <submittedName>
        <fullName evidence="3">Uncharacterized protein</fullName>
    </submittedName>
</protein>
<reference evidence="3" key="1">
    <citation type="submission" date="2025-08" db="UniProtKB">
        <authorList>
            <consortium name="RefSeq"/>
        </authorList>
    </citation>
    <scope>IDENTIFICATION</scope>
    <source>
        <tissue evidence="3">Cell line</tissue>
    </source>
</reference>
<feature type="region of interest" description="Disordered" evidence="1">
    <location>
        <begin position="1"/>
        <end position="41"/>
    </location>
</feature>
<sequence>MVMKTLSIEIKNQTKGGDKKERRHKLPISEEGPSLLMPLDEPNPTSFHKTNMTGREQDLFVAREKLLCGSRLLECWKKLAEKKLKEFIASGPVLQEMLKEVLQREGKLHRPETDLHKPASWEIKMNDFEEKDVDEFNSNGFKCPTCFAVMERKCDNELKWCTADKMKCVQFSGIINTDLISHTECLTSVEPALRPRDKCHLVTVMISWSLDQALHRDSCSASAEQECCPSLLH</sequence>
<dbReference type="Proteomes" id="UP001652641">
    <property type="component" value="Chromosome 7"/>
</dbReference>
<accession>A0ABM5AW95</accession>
<evidence type="ECO:0000313" key="3">
    <source>
        <dbReference type="RefSeq" id="XP_072619057.1"/>
    </source>
</evidence>